<evidence type="ECO:0000313" key="1">
    <source>
        <dbReference type="EMBL" id="MCV9926832.1"/>
    </source>
</evidence>
<proteinExistence type="predicted"/>
<sequence>MRKLNLYPRMGDSNMRHIESIISEKLPEYFKDFLKLNGGLSHYERYFIDHDKTVWEVKNYLNYSDLFKLTEEFLKNYHRKLVPFALDMGGWHFCLCLDEGPDYETILVNRWTDYLPEEQFLKIADNFEDFVNSLKIEEEINL</sequence>
<gene>
    <name evidence="1" type="ORF">OIU83_04185</name>
</gene>
<name>A0A9X3C5B5_9FLAO</name>
<dbReference type="Proteomes" id="UP001151079">
    <property type="component" value="Unassembled WGS sequence"/>
</dbReference>
<protein>
    <submittedName>
        <fullName evidence="1">SMI1/KNR4 family protein</fullName>
    </submittedName>
</protein>
<evidence type="ECO:0000313" key="2">
    <source>
        <dbReference type="Proteomes" id="UP001151079"/>
    </source>
</evidence>
<dbReference type="Pfam" id="PF14568">
    <property type="entry name" value="SUKH_6"/>
    <property type="match status" value="1"/>
</dbReference>
<dbReference type="EMBL" id="JAOZEW010000003">
    <property type="protein sequence ID" value="MCV9926832.1"/>
    <property type="molecule type" value="Genomic_DNA"/>
</dbReference>
<comment type="caution">
    <text evidence="1">The sequence shown here is derived from an EMBL/GenBank/DDBJ whole genome shotgun (WGS) entry which is preliminary data.</text>
</comment>
<reference evidence="1" key="1">
    <citation type="submission" date="2022-10" db="EMBL/GenBank/DDBJ databases">
        <title>Two novel species of Flavobacterium.</title>
        <authorList>
            <person name="Liu Q."/>
            <person name="Xin Y.-H."/>
        </authorList>
    </citation>
    <scope>NUCLEOTIDE SEQUENCE</scope>
    <source>
        <strain evidence="1">LS1R49</strain>
    </source>
</reference>
<dbReference type="Gene3D" id="3.40.1580.10">
    <property type="entry name" value="SMI1/KNR4-like"/>
    <property type="match status" value="1"/>
</dbReference>
<accession>A0A9X3C5B5</accession>
<dbReference type="SUPFAM" id="SSF160631">
    <property type="entry name" value="SMI1/KNR4-like"/>
    <property type="match status" value="1"/>
</dbReference>
<dbReference type="AlphaFoldDB" id="A0A9X3C5B5"/>
<dbReference type="RefSeq" id="WP_264205013.1">
    <property type="nucleotide sequence ID" value="NZ_JAOZEW010000003.1"/>
</dbReference>
<organism evidence="1 2">
    <name type="scientific">Flavobacterium shii</name>
    <dbReference type="NCBI Taxonomy" id="2987687"/>
    <lineage>
        <taxon>Bacteria</taxon>
        <taxon>Pseudomonadati</taxon>
        <taxon>Bacteroidota</taxon>
        <taxon>Flavobacteriia</taxon>
        <taxon>Flavobacteriales</taxon>
        <taxon>Flavobacteriaceae</taxon>
        <taxon>Flavobacterium</taxon>
    </lineage>
</organism>
<keyword evidence="2" id="KW-1185">Reference proteome</keyword>
<dbReference type="InterPro" id="IPR037883">
    <property type="entry name" value="Knr4/Smi1-like_sf"/>
</dbReference>